<evidence type="ECO:0000313" key="2">
    <source>
        <dbReference type="EMBL" id="CAK0860175.1"/>
    </source>
</evidence>
<proteinExistence type="predicted"/>
<keyword evidence="3" id="KW-1185">Reference proteome</keyword>
<sequence>MAFGGLEGKGNVAQASYETFLGPAQLALQPAYERLWKPERLGQRLPRFLEKSADSRCVSITGWLLSTCVKGGAISYGIRIIPAVAVDPLAARLETCIRKVAAAIAGKGIDAAAWARLRLPGPLGGMPSRLPSLSADAAFLATCMSTRATVQVVCAELGRPARGAAAPASAVSHPEAGRQAAGADADVASGTAEMAAAQTKCASGPWGCEARARGCTAAAFAARARPWAARAFQATEPEVVREVWSQPPRHTAECMDDDHFRLALRRRLGIAPKPRKRPCARGPLVFLPRRGRALPAQRPQCAGSSRRGVRGRRGSGGREAHKLTLYGGQVSAVSAQTYGKLGAVSQANLRRVADMAASRGGVLGKSGGGLFAPWRWYLEPRWQWQRAAHVSCAAPDLTV</sequence>
<comment type="caution">
    <text evidence="2">The sequence shown here is derived from an EMBL/GenBank/DDBJ whole genome shotgun (WGS) entry which is preliminary data.</text>
</comment>
<reference evidence="2" key="1">
    <citation type="submission" date="2023-10" db="EMBL/GenBank/DDBJ databases">
        <authorList>
            <person name="Chen Y."/>
            <person name="Shah S."/>
            <person name="Dougan E. K."/>
            <person name="Thang M."/>
            <person name="Chan C."/>
        </authorList>
    </citation>
    <scope>NUCLEOTIDE SEQUENCE [LARGE SCALE GENOMIC DNA]</scope>
</reference>
<feature type="region of interest" description="Disordered" evidence="1">
    <location>
        <begin position="166"/>
        <end position="185"/>
    </location>
</feature>
<feature type="region of interest" description="Disordered" evidence="1">
    <location>
        <begin position="296"/>
        <end position="318"/>
    </location>
</feature>
<gene>
    <name evidence="2" type="ORF">PCOR1329_LOCUS49226</name>
</gene>
<organism evidence="2 3">
    <name type="scientific">Prorocentrum cordatum</name>
    <dbReference type="NCBI Taxonomy" id="2364126"/>
    <lineage>
        <taxon>Eukaryota</taxon>
        <taxon>Sar</taxon>
        <taxon>Alveolata</taxon>
        <taxon>Dinophyceae</taxon>
        <taxon>Prorocentrales</taxon>
        <taxon>Prorocentraceae</taxon>
        <taxon>Prorocentrum</taxon>
    </lineage>
</organism>
<dbReference type="EMBL" id="CAUYUJ010015953">
    <property type="protein sequence ID" value="CAK0860175.1"/>
    <property type="molecule type" value="Genomic_DNA"/>
</dbReference>
<dbReference type="Proteomes" id="UP001189429">
    <property type="component" value="Unassembled WGS sequence"/>
</dbReference>
<accession>A0ABN9UK27</accession>
<evidence type="ECO:0000256" key="1">
    <source>
        <dbReference type="SAM" id="MobiDB-lite"/>
    </source>
</evidence>
<evidence type="ECO:0000313" key="3">
    <source>
        <dbReference type="Proteomes" id="UP001189429"/>
    </source>
</evidence>
<protein>
    <submittedName>
        <fullName evidence="2">Uncharacterized protein</fullName>
    </submittedName>
</protein>
<name>A0ABN9UK27_9DINO</name>